<dbReference type="EMBL" id="CASHTH010001414">
    <property type="protein sequence ID" value="CAI8015041.1"/>
    <property type="molecule type" value="Genomic_DNA"/>
</dbReference>
<dbReference type="PANTHER" id="PTHR11371:SF31">
    <property type="entry name" value="EXTRACELLULAR NUCLEASE"/>
    <property type="match status" value="1"/>
</dbReference>
<sequence>MATSLVSYSEAPTDDTSCQDSRDIVGLRDVTDNDMAEDHLINHSNESKVLTSEDTSIDQQEFDDTFPDKNACDSDIHQRILSDGDYNEVVDKDSAPVTAALSHDNDSQTSPTIVDNDVCRDHDIIRCMLRDGNYDLSVEVYAALQMDISQDGFHTPSSTDDDGMDAHDCEILQSILNDGNYEMSADDVATLETVISTLTSPTPVTDLCQFSSEENTSCDESQILSVTNESDSAILQSILDDGNYEIADEDRAALHGVIKILITGAISFQIIRRYDVILVQGIRDVGGETVVPRLLAEVNGQAHQYEVVVSGNLGQTRNKEMYAYFYRTETVEVCGTYQFDDPDDEFEREPFSICICCNQTNSETDLLLATEPWKFFLLGVYVKSSDACSELGALAKAYRATSEALDCCSGFILGDLKADCTHLSGCDFEDLKVVKYPSASWLIDFSVDTTTTPTYCAYDRCLKTIIIIVVLSTHHQAHSKGPHNLTITIDNENRTFTLEEKAKDKYLPNQLEFDLKEDFGVTECCLQPTDIQNIFIVPCSTDAWSLTSVIIIAIDCLGDCTLITCDIDIDFAVDLDNRGGGETLKLTLAKN</sequence>
<dbReference type="Proteomes" id="UP001174909">
    <property type="component" value="Unassembled WGS sequence"/>
</dbReference>
<gene>
    <name evidence="4" type="ORF">GBAR_LOCUS9366</name>
</gene>
<dbReference type="SMART" id="SM00476">
    <property type="entry name" value="DNaseIc"/>
    <property type="match status" value="1"/>
</dbReference>
<dbReference type="GO" id="GO:0003677">
    <property type="term" value="F:DNA binding"/>
    <property type="evidence" value="ECO:0007669"/>
    <property type="project" value="TreeGrafter"/>
</dbReference>
<name>A0AA35WF59_GEOBA</name>
<dbReference type="GO" id="GO:0004530">
    <property type="term" value="F:deoxyribonuclease I activity"/>
    <property type="evidence" value="ECO:0007669"/>
    <property type="project" value="TreeGrafter"/>
</dbReference>
<keyword evidence="5" id="KW-1185">Reference proteome</keyword>
<comment type="caution">
    <text evidence="4">The sequence shown here is derived from an EMBL/GenBank/DDBJ whole genome shotgun (WGS) entry which is preliminary data.</text>
</comment>
<evidence type="ECO:0000313" key="5">
    <source>
        <dbReference type="Proteomes" id="UP001174909"/>
    </source>
</evidence>
<evidence type="ECO:0000313" key="4">
    <source>
        <dbReference type="EMBL" id="CAI8015041.1"/>
    </source>
</evidence>
<evidence type="ECO:0000256" key="1">
    <source>
        <dbReference type="ARBA" id="ARBA00022722"/>
    </source>
</evidence>
<accession>A0AA35WF59</accession>
<dbReference type="GO" id="GO:0005634">
    <property type="term" value="C:nucleus"/>
    <property type="evidence" value="ECO:0007669"/>
    <property type="project" value="TreeGrafter"/>
</dbReference>
<dbReference type="InterPro" id="IPR016202">
    <property type="entry name" value="DNase_I"/>
</dbReference>
<keyword evidence="2" id="KW-0378">Hydrolase</keyword>
<dbReference type="GO" id="GO:0006308">
    <property type="term" value="P:DNA catabolic process"/>
    <property type="evidence" value="ECO:0007669"/>
    <property type="project" value="InterPro"/>
</dbReference>
<reference evidence="4" key="1">
    <citation type="submission" date="2023-03" db="EMBL/GenBank/DDBJ databases">
        <authorList>
            <person name="Steffen K."/>
            <person name="Cardenas P."/>
        </authorList>
    </citation>
    <scope>NUCLEOTIDE SEQUENCE</scope>
</reference>
<proteinExistence type="predicted"/>
<dbReference type="AlphaFoldDB" id="A0AA35WF59"/>
<protein>
    <submittedName>
        <fullName evidence="4">Deoxyribonuclease-1-like 2</fullName>
    </submittedName>
</protein>
<dbReference type="PRINTS" id="PR00130">
    <property type="entry name" value="DNASEI"/>
</dbReference>
<dbReference type="Gene3D" id="3.60.10.10">
    <property type="entry name" value="Endonuclease/exonuclease/phosphatase"/>
    <property type="match status" value="1"/>
</dbReference>
<keyword evidence="1" id="KW-0540">Nuclease</keyword>
<evidence type="ECO:0000256" key="2">
    <source>
        <dbReference type="ARBA" id="ARBA00022801"/>
    </source>
</evidence>
<dbReference type="PANTHER" id="PTHR11371">
    <property type="entry name" value="DEOXYRIBONUCLEASE"/>
    <property type="match status" value="1"/>
</dbReference>
<evidence type="ECO:0000256" key="3">
    <source>
        <dbReference type="SAM" id="MobiDB-lite"/>
    </source>
</evidence>
<feature type="region of interest" description="Disordered" evidence="3">
    <location>
        <begin position="1"/>
        <end position="20"/>
    </location>
</feature>
<dbReference type="InterPro" id="IPR036691">
    <property type="entry name" value="Endo/exonu/phosph_ase_sf"/>
</dbReference>
<organism evidence="4 5">
    <name type="scientific">Geodia barretti</name>
    <name type="common">Barrett's horny sponge</name>
    <dbReference type="NCBI Taxonomy" id="519541"/>
    <lineage>
        <taxon>Eukaryota</taxon>
        <taxon>Metazoa</taxon>
        <taxon>Porifera</taxon>
        <taxon>Demospongiae</taxon>
        <taxon>Heteroscleromorpha</taxon>
        <taxon>Tetractinellida</taxon>
        <taxon>Astrophorina</taxon>
        <taxon>Geodiidae</taxon>
        <taxon>Geodia</taxon>
    </lineage>
</organism>
<dbReference type="SUPFAM" id="SSF56219">
    <property type="entry name" value="DNase I-like"/>
    <property type="match status" value="1"/>
</dbReference>